<dbReference type="Pfam" id="PF07690">
    <property type="entry name" value="MFS_1"/>
    <property type="match status" value="1"/>
</dbReference>
<evidence type="ECO:0000313" key="6">
    <source>
        <dbReference type="EMBL" id="THD10457.1"/>
    </source>
</evidence>
<accession>A0A4S3KND5</accession>
<dbReference type="EMBL" id="MWQO01000027">
    <property type="protein sequence ID" value="THD10457.1"/>
    <property type="molecule type" value="Genomic_DNA"/>
</dbReference>
<evidence type="ECO:0000256" key="2">
    <source>
        <dbReference type="ARBA" id="ARBA00022989"/>
    </source>
</evidence>
<feature type="transmembrane region" description="Helical" evidence="5">
    <location>
        <begin position="188"/>
        <end position="210"/>
    </location>
</feature>
<evidence type="ECO:0000256" key="1">
    <source>
        <dbReference type="ARBA" id="ARBA00022692"/>
    </source>
</evidence>
<keyword evidence="7" id="KW-1185">Reference proteome</keyword>
<feature type="transmembrane region" description="Helical" evidence="5">
    <location>
        <begin position="334"/>
        <end position="354"/>
    </location>
</feature>
<feature type="transmembrane region" description="Helical" evidence="5">
    <location>
        <begin position="366"/>
        <end position="384"/>
    </location>
</feature>
<evidence type="ECO:0000256" key="4">
    <source>
        <dbReference type="SAM" id="MobiDB-lite"/>
    </source>
</evidence>
<dbReference type="CDD" id="cd06174">
    <property type="entry name" value="MFS"/>
    <property type="match status" value="1"/>
</dbReference>
<dbReference type="OrthoDB" id="9787815at2"/>
<sequence>MADNAPRRQFLRCVGNHARLTASTRGGEHAEDVRAEPGQVPAAWNECATNGVRVNALSRHAAWRACAAATKSTRSRRGPDPTCPQPERPMANRRRAPIWLMGMTMLPFGMLGGLIIVTIPQLLAARHVPEDRIAMLTALAISPIFWIFLICPLLDVRYTRRTYAAAGAVIAAVLTPLALLNLSNFTLLSSVLLLAMAASAIMQNALGGWFSTVISRADEGRLSAWYMIGNIGGGGLTVMAAITMIRHLSLPVAAVVLGAVQLLPLAIYPFIPATPPDAGLARDSFGRFFVEVGRLFKRREVLVALAMFLLPSASFTLTNVLGGLGDNFHASMQVVSVAGGIGMIAAGIVGCLALPVLAKRLSLRPLYLTIGIVGGLFTLSLLLLPHTPAVFVLALLGENVFQSLALTGSTAITFETIGSDNPLAATTFSLLTAAAAFPIDYMVAVDGHAYAGYGLTGAFVADAGLGIASCLLLALMLSLLRRAAKKPQGQGVISVTPALDFPTDTGPARQHA</sequence>
<evidence type="ECO:0000256" key="3">
    <source>
        <dbReference type="ARBA" id="ARBA00023136"/>
    </source>
</evidence>
<feature type="transmembrane region" description="Helical" evidence="5">
    <location>
        <begin position="222"/>
        <end position="242"/>
    </location>
</feature>
<evidence type="ECO:0008006" key="8">
    <source>
        <dbReference type="Google" id="ProtNLM"/>
    </source>
</evidence>
<comment type="caution">
    <text evidence="6">The sequence shown here is derived from an EMBL/GenBank/DDBJ whole genome shotgun (WGS) entry which is preliminary data.</text>
</comment>
<dbReference type="Gene3D" id="1.20.1250.20">
    <property type="entry name" value="MFS general substrate transporter like domains"/>
    <property type="match status" value="1"/>
</dbReference>
<evidence type="ECO:0000256" key="5">
    <source>
        <dbReference type="SAM" id="Phobius"/>
    </source>
</evidence>
<dbReference type="AlphaFoldDB" id="A0A4S3KND5"/>
<organism evidence="6 7">
    <name type="scientific">Metallibacterium scheffleri</name>
    <dbReference type="NCBI Taxonomy" id="993689"/>
    <lineage>
        <taxon>Bacteria</taxon>
        <taxon>Pseudomonadati</taxon>
        <taxon>Pseudomonadota</taxon>
        <taxon>Gammaproteobacteria</taxon>
        <taxon>Lysobacterales</taxon>
        <taxon>Rhodanobacteraceae</taxon>
        <taxon>Metallibacterium</taxon>
    </lineage>
</organism>
<dbReference type="STRING" id="993689.GCA_002077135_03018"/>
<feature type="transmembrane region" description="Helical" evidence="5">
    <location>
        <begin position="423"/>
        <end position="444"/>
    </location>
</feature>
<feature type="transmembrane region" description="Helical" evidence="5">
    <location>
        <begin position="133"/>
        <end position="151"/>
    </location>
</feature>
<dbReference type="SUPFAM" id="SSF103473">
    <property type="entry name" value="MFS general substrate transporter"/>
    <property type="match status" value="1"/>
</dbReference>
<feature type="transmembrane region" description="Helical" evidence="5">
    <location>
        <begin position="98"/>
        <end position="121"/>
    </location>
</feature>
<dbReference type="Proteomes" id="UP000307749">
    <property type="component" value="Unassembled WGS sequence"/>
</dbReference>
<name>A0A4S3KND5_9GAMM</name>
<feature type="transmembrane region" description="Helical" evidence="5">
    <location>
        <begin position="390"/>
        <end position="411"/>
    </location>
</feature>
<gene>
    <name evidence="6" type="ORF">B1806_08405</name>
</gene>
<keyword evidence="3 5" id="KW-0472">Membrane</keyword>
<protein>
    <recommendedName>
        <fullName evidence="8">MFS transporter</fullName>
    </recommendedName>
</protein>
<keyword evidence="1 5" id="KW-0812">Transmembrane</keyword>
<feature type="transmembrane region" description="Helical" evidence="5">
    <location>
        <begin position="163"/>
        <end position="182"/>
    </location>
</feature>
<feature type="region of interest" description="Disordered" evidence="4">
    <location>
        <begin position="69"/>
        <end position="90"/>
    </location>
</feature>
<reference evidence="6 7" key="1">
    <citation type="submission" date="2017-02" db="EMBL/GenBank/DDBJ databases">
        <title>Whole genome sequencing of Metallibacterium scheffleri DSM 24874 (T).</title>
        <authorList>
            <person name="Kumar S."/>
            <person name="Patil P."/>
            <person name="Patil P.B."/>
        </authorList>
    </citation>
    <scope>NUCLEOTIDE SEQUENCE [LARGE SCALE GENOMIC DNA]</scope>
    <source>
        <strain evidence="6 7">DSM 24874</strain>
    </source>
</reference>
<feature type="transmembrane region" description="Helical" evidence="5">
    <location>
        <begin position="248"/>
        <end position="271"/>
    </location>
</feature>
<feature type="transmembrane region" description="Helical" evidence="5">
    <location>
        <begin position="450"/>
        <end position="480"/>
    </location>
</feature>
<keyword evidence="2 5" id="KW-1133">Transmembrane helix</keyword>
<dbReference type="InterPro" id="IPR011701">
    <property type="entry name" value="MFS"/>
</dbReference>
<dbReference type="InterPro" id="IPR036259">
    <property type="entry name" value="MFS_trans_sf"/>
</dbReference>
<dbReference type="GO" id="GO:0022857">
    <property type="term" value="F:transmembrane transporter activity"/>
    <property type="evidence" value="ECO:0007669"/>
    <property type="project" value="InterPro"/>
</dbReference>
<evidence type="ECO:0000313" key="7">
    <source>
        <dbReference type="Proteomes" id="UP000307749"/>
    </source>
</evidence>
<feature type="transmembrane region" description="Helical" evidence="5">
    <location>
        <begin position="301"/>
        <end position="322"/>
    </location>
</feature>
<proteinExistence type="predicted"/>